<dbReference type="FunCoup" id="A0A668AQS9">
    <property type="interactions" value="56"/>
</dbReference>
<dbReference type="SUPFAM" id="SSF117281">
    <property type="entry name" value="Kelch motif"/>
    <property type="match status" value="1"/>
</dbReference>
<dbReference type="InterPro" id="IPR011333">
    <property type="entry name" value="SKP1/BTB/POZ_sf"/>
</dbReference>
<dbReference type="InterPro" id="IPR006652">
    <property type="entry name" value="Kelch_1"/>
</dbReference>
<dbReference type="CTD" id="89857"/>
<dbReference type="Gene3D" id="1.25.40.420">
    <property type="match status" value="1"/>
</dbReference>
<organism evidence="5 6">
    <name type="scientific">Myripristis murdjan</name>
    <name type="common">pinecone soldierfish</name>
    <dbReference type="NCBI Taxonomy" id="586833"/>
    <lineage>
        <taxon>Eukaryota</taxon>
        <taxon>Metazoa</taxon>
        <taxon>Chordata</taxon>
        <taxon>Craniata</taxon>
        <taxon>Vertebrata</taxon>
        <taxon>Euteleostomi</taxon>
        <taxon>Actinopterygii</taxon>
        <taxon>Neopterygii</taxon>
        <taxon>Teleostei</taxon>
        <taxon>Neoteleostei</taxon>
        <taxon>Acanthomorphata</taxon>
        <taxon>Holocentriformes</taxon>
        <taxon>Holocentridae</taxon>
        <taxon>Myripristis</taxon>
    </lineage>
</organism>
<reference evidence="5" key="3">
    <citation type="submission" date="2025-09" db="UniProtKB">
        <authorList>
            <consortium name="Ensembl"/>
        </authorList>
    </citation>
    <scope>IDENTIFICATION</scope>
</reference>
<keyword evidence="2" id="KW-0677">Repeat</keyword>
<protein>
    <submittedName>
        <fullName evidence="5">Kelch-like family member 6</fullName>
    </submittedName>
</protein>
<dbReference type="AlphaFoldDB" id="A0A668AQS9"/>
<dbReference type="Gene3D" id="2.120.10.80">
    <property type="entry name" value="Kelch-type beta propeller"/>
    <property type="match status" value="1"/>
</dbReference>
<dbReference type="InterPro" id="IPR015915">
    <property type="entry name" value="Kelch-typ_b-propeller"/>
</dbReference>
<dbReference type="Pfam" id="PF00651">
    <property type="entry name" value="BTB"/>
    <property type="match status" value="1"/>
</dbReference>
<dbReference type="InterPro" id="IPR011705">
    <property type="entry name" value="BACK"/>
</dbReference>
<reference evidence="5" key="1">
    <citation type="submission" date="2019-06" db="EMBL/GenBank/DDBJ databases">
        <authorList>
            <consortium name="Wellcome Sanger Institute Data Sharing"/>
        </authorList>
    </citation>
    <scope>NUCLEOTIDE SEQUENCE [LARGE SCALE GENOMIC DNA]</scope>
</reference>
<evidence type="ECO:0000313" key="5">
    <source>
        <dbReference type="Ensembl" id="ENSMMDP00005053818.1"/>
    </source>
</evidence>
<dbReference type="PANTHER" id="PTHR24412:SF428">
    <property type="entry name" value="KELCH-LIKE PROTEIN 6"/>
    <property type="match status" value="1"/>
</dbReference>
<dbReference type="SMART" id="SM00225">
    <property type="entry name" value="BTB"/>
    <property type="match status" value="1"/>
</dbReference>
<dbReference type="SUPFAM" id="SSF54695">
    <property type="entry name" value="POZ domain"/>
    <property type="match status" value="1"/>
</dbReference>
<dbReference type="PIRSF" id="PIRSF037037">
    <property type="entry name" value="Kelch-like_protein_gigaxonin"/>
    <property type="match status" value="1"/>
</dbReference>
<dbReference type="PROSITE" id="PS50097">
    <property type="entry name" value="BTB"/>
    <property type="match status" value="1"/>
</dbReference>
<dbReference type="Gene3D" id="3.30.710.10">
    <property type="entry name" value="Potassium Channel Kv1.1, Chain A"/>
    <property type="match status" value="1"/>
</dbReference>
<sequence length="608" mass="68227">MSDSLERTTDCPLPLAGDNSNAEEEKDSVGGSSELCWEDGGLPGELQRGMETLRVSGELTDVTLSVEGQDFSCHRAVLAAASHYFRAMFCSGLRESHEERVEIKGLDCETMRFLLDYTYTSQAIITHGNVQKILEAASQFQFLRVVDACAGFLSKSLHPESCVGVLRLADSHALPALRIRAQDYIISEFSQVIQQEDFLEMPAEALESVLQRDDLNVTCEECVFEALMCWVRGQEDERCPLLARLLSYVRLPLLEPAYFVEKVESDELIRHCSGAFPLLQEARIYHLSGREVVSERTKPRVRHFLSEVFMIIGGCTKDERFISTVTCLDPLRRSRLEVAKLPITEMEEESQNKKWVEFACITFRNEVYISGGKETKHEVWKYNGALDRWIQMEPLLTGRWRHKMAVHRGKVYALGGFDGIQRLSSVEAYDPFHNRWTQVSPLLLGVSSFAAASYDRWIYVIGGGPNGKLATDRVQCWEPGTENWELRAPIPIEAKCTNAVTFKDCIYVVGGAMHAMYCYSPLSDSWSLVTRLGERASCAIAACNNKLFITGGRDDKNQVISTVMCWDTTNGALTEECVLPLGVSHHGSVTLMKSYTHIHKLSPAANCI</sequence>
<dbReference type="GeneID" id="115379429"/>
<dbReference type="OrthoDB" id="19132at2759"/>
<dbReference type="Pfam" id="PF24681">
    <property type="entry name" value="Kelch_KLHDC2_KLHL20_DRC7"/>
    <property type="match status" value="1"/>
</dbReference>
<dbReference type="PANTHER" id="PTHR24412">
    <property type="entry name" value="KELCH PROTEIN"/>
    <property type="match status" value="1"/>
</dbReference>
<proteinExistence type="predicted"/>
<feature type="region of interest" description="Disordered" evidence="3">
    <location>
        <begin position="1"/>
        <end position="34"/>
    </location>
</feature>
<dbReference type="SMART" id="SM00875">
    <property type="entry name" value="BACK"/>
    <property type="match status" value="1"/>
</dbReference>
<feature type="domain" description="BTB" evidence="4">
    <location>
        <begin position="60"/>
        <end position="127"/>
    </location>
</feature>
<evidence type="ECO:0000256" key="3">
    <source>
        <dbReference type="SAM" id="MobiDB-lite"/>
    </source>
</evidence>
<dbReference type="Proteomes" id="UP000472263">
    <property type="component" value="Chromosome 21"/>
</dbReference>
<evidence type="ECO:0000313" key="6">
    <source>
        <dbReference type="Proteomes" id="UP000472263"/>
    </source>
</evidence>
<dbReference type="Ensembl" id="ENSMMDT00005054861.1">
    <property type="protein sequence ID" value="ENSMMDP00005053818.1"/>
    <property type="gene ID" value="ENSMMDG00005024197.1"/>
</dbReference>
<keyword evidence="6" id="KW-1185">Reference proteome</keyword>
<dbReference type="FunFam" id="1.25.40.420:FF:000001">
    <property type="entry name" value="Kelch-like family member 12"/>
    <property type="match status" value="1"/>
</dbReference>
<dbReference type="Pfam" id="PF01344">
    <property type="entry name" value="Kelch_1"/>
    <property type="match status" value="1"/>
</dbReference>
<dbReference type="InterPro" id="IPR017096">
    <property type="entry name" value="BTB-kelch_protein"/>
</dbReference>
<evidence type="ECO:0000256" key="2">
    <source>
        <dbReference type="ARBA" id="ARBA00022737"/>
    </source>
</evidence>
<reference evidence="5" key="2">
    <citation type="submission" date="2025-08" db="UniProtKB">
        <authorList>
            <consortium name="Ensembl"/>
        </authorList>
    </citation>
    <scope>IDENTIFICATION</scope>
</reference>
<keyword evidence="1" id="KW-0880">Kelch repeat</keyword>
<dbReference type="InterPro" id="IPR000210">
    <property type="entry name" value="BTB/POZ_dom"/>
</dbReference>
<evidence type="ECO:0000259" key="4">
    <source>
        <dbReference type="PROSITE" id="PS50097"/>
    </source>
</evidence>
<dbReference type="Pfam" id="PF07707">
    <property type="entry name" value="BACK"/>
    <property type="match status" value="1"/>
</dbReference>
<dbReference type="InParanoid" id="A0A668AQS9"/>
<gene>
    <name evidence="5" type="primary">klhl6</name>
</gene>
<dbReference type="RefSeq" id="XP_029935952.1">
    <property type="nucleotide sequence ID" value="XM_030080092.1"/>
</dbReference>
<accession>A0A668AQS9</accession>
<dbReference type="SMART" id="SM00612">
    <property type="entry name" value="Kelch"/>
    <property type="match status" value="5"/>
</dbReference>
<name>A0A668AQS9_9TELE</name>
<evidence type="ECO:0000256" key="1">
    <source>
        <dbReference type="ARBA" id="ARBA00022441"/>
    </source>
</evidence>
<dbReference type="GeneTree" id="ENSGT00940000163715"/>